<gene>
    <name evidence="1" type="ORF">SAMN05421548_1081</name>
</gene>
<protein>
    <submittedName>
        <fullName evidence="1">Uncharacterized protein</fullName>
    </submittedName>
</protein>
<sequence length="206" mass="22124">MKLATFKGCSARHQRRHTNHAQWLLQPVTAGERYTARGIACIARPLPTCSNTSKCFISAVVVIHRLASCRQPKSCKTGLQLSGQTIRPHNPGPLEGEKTRERHAFCHCSGPIVDFSDARCIAPASVSSWQSPAGCPGTFVCESANRAPARAKMTVEQRVIAEAGEAEREVSGDSPGSRLCPSPSALYAPLKRPLKEGHLDIGSAPC</sequence>
<name>A0A1G6MKP4_9BURK</name>
<reference evidence="2" key="1">
    <citation type="submission" date="2016-09" db="EMBL/GenBank/DDBJ databases">
        <authorList>
            <person name="Varghese N."/>
            <person name="Submissions S."/>
        </authorList>
    </citation>
    <scope>NUCLEOTIDE SEQUENCE [LARGE SCALE GENOMIC DNA]</scope>
    <source>
        <strain evidence="2">TNe-862</strain>
    </source>
</reference>
<dbReference type="EMBL" id="FMYQ01000008">
    <property type="protein sequence ID" value="SDC56050.1"/>
    <property type="molecule type" value="Genomic_DNA"/>
</dbReference>
<accession>A0A1G6MKP4</accession>
<dbReference type="AlphaFoldDB" id="A0A1G6MKP4"/>
<evidence type="ECO:0000313" key="2">
    <source>
        <dbReference type="Proteomes" id="UP000198908"/>
    </source>
</evidence>
<evidence type="ECO:0000313" key="1">
    <source>
        <dbReference type="EMBL" id="SDC56050.1"/>
    </source>
</evidence>
<dbReference type="Proteomes" id="UP000198908">
    <property type="component" value="Unassembled WGS sequence"/>
</dbReference>
<keyword evidence="2" id="KW-1185">Reference proteome</keyword>
<proteinExistence type="predicted"/>
<organism evidence="1 2">
    <name type="scientific">Paraburkholderia lycopersici</name>
    <dbReference type="NCBI Taxonomy" id="416944"/>
    <lineage>
        <taxon>Bacteria</taxon>
        <taxon>Pseudomonadati</taxon>
        <taxon>Pseudomonadota</taxon>
        <taxon>Betaproteobacteria</taxon>
        <taxon>Burkholderiales</taxon>
        <taxon>Burkholderiaceae</taxon>
        <taxon>Paraburkholderia</taxon>
    </lineage>
</organism>